<proteinExistence type="predicted"/>
<name>A0AAW2HR73_9NEOP</name>
<organism evidence="5">
    <name type="scientific">Menopon gallinae</name>
    <name type="common">poultry shaft louse</name>
    <dbReference type="NCBI Taxonomy" id="328185"/>
    <lineage>
        <taxon>Eukaryota</taxon>
        <taxon>Metazoa</taxon>
        <taxon>Ecdysozoa</taxon>
        <taxon>Arthropoda</taxon>
        <taxon>Hexapoda</taxon>
        <taxon>Insecta</taxon>
        <taxon>Pterygota</taxon>
        <taxon>Neoptera</taxon>
        <taxon>Paraneoptera</taxon>
        <taxon>Psocodea</taxon>
        <taxon>Troctomorpha</taxon>
        <taxon>Phthiraptera</taxon>
        <taxon>Amblycera</taxon>
        <taxon>Menoponidae</taxon>
        <taxon>Menopon</taxon>
    </lineage>
</organism>
<evidence type="ECO:0000256" key="1">
    <source>
        <dbReference type="ARBA" id="ARBA00004123"/>
    </source>
</evidence>
<evidence type="ECO:0000259" key="4">
    <source>
        <dbReference type="SMART" id="SM00443"/>
    </source>
</evidence>
<dbReference type="PANTHER" id="PTHR15818">
    <property type="entry name" value="G PATCH AND KOW-CONTAINING"/>
    <property type="match status" value="1"/>
</dbReference>
<dbReference type="GO" id="GO:0005681">
    <property type="term" value="C:spliceosomal complex"/>
    <property type="evidence" value="ECO:0007669"/>
    <property type="project" value="TreeGrafter"/>
</dbReference>
<evidence type="ECO:0000256" key="2">
    <source>
        <dbReference type="ARBA" id="ARBA00023242"/>
    </source>
</evidence>
<comment type="caution">
    <text evidence="5">The sequence shown here is derived from an EMBL/GenBank/DDBJ whole genome shotgun (WGS) entry which is preliminary data.</text>
</comment>
<protein>
    <recommendedName>
        <fullName evidence="4">G-patch domain-containing protein</fullName>
    </recommendedName>
</protein>
<dbReference type="InterPro" id="IPR041993">
    <property type="entry name" value="GPKOW_KOW1"/>
</dbReference>
<gene>
    <name evidence="5" type="ORF">PYX00_005122</name>
</gene>
<dbReference type="GO" id="GO:0000398">
    <property type="term" value="P:mRNA splicing, via spliceosome"/>
    <property type="evidence" value="ECO:0007669"/>
    <property type="project" value="InterPro"/>
</dbReference>
<accession>A0AAW2HR73</accession>
<dbReference type="CDD" id="cd13152">
    <property type="entry name" value="KOW_GPKOW_A"/>
    <property type="match status" value="1"/>
</dbReference>
<feature type="domain" description="G-patch" evidence="4">
    <location>
        <begin position="165"/>
        <end position="210"/>
    </location>
</feature>
<dbReference type="Pfam" id="PF12656">
    <property type="entry name" value="G-patch_2"/>
    <property type="match status" value="1"/>
</dbReference>
<dbReference type="EMBL" id="JARGDH010000003">
    <property type="protein sequence ID" value="KAL0271976.1"/>
    <property type="molecule type" value="Genomic_DNA"/>
</dbReference>
<dbReference type="GO" id="GO:0003676">
    <property type="term" value="F:nucleic acid binding"/>
    <property type="evidence" value="ECO:0007669"/>
    <property type="project" value="InterPro"/>
</dbReference>
<reference evidence="5" key="1">
    <citation type="journal article" date="2024" name="Gigascience">
        <title>Chromosome-level genome of the poultry shaft louse Menopon gallinae provides insight into the host-switching and adaptive evolution of parasitic lice.</title>
        <authorList>
            <person name="Xu Y."/>
            <person name="Ma L."/>
            <person name="Liu S."/>
            <person name="Liang Y."/>
            <person name="Liu Q."/>
            <person name="He Z."/>
            <person name="Tian L."/>
            <person name="Duan Y."/>
            <person name="Cai W."/>
            <person name="Li H."/>
            <person name="Song F."/>
        </authorList>
    </citation>
    <scope>NUCLEOTIDE SEQUENCE</scope>
    <source>
        <strain evidence="5">Cailab_2023a</strain>
    </source>
</reference>
<comment type="subcellular location">
    <subcellularLocation>
        <location evidence="1">Nucleus</location>
    </subcellularLocation>
</comment>
<dbReference type="PANTHER" id="PTHR15818:SF2">
    <property type="entry name" value="G-PATCH DOMAIN AND KOW MOTIFS-CONTAINING PROTEIN"/>
    <property type="match status" value="1"/>
</dbReference>
<dbReference type="SMART" id="SM00443">
    <property type="entry name" value="G_patch"/>
    <property type="match status" value="1"/>
</dbReference>
<dbReference type="AlphaFoldDB" id="A0AAW2HR73"/>
<dbReference type="InterPro" id="IPR026822">
    <property type="entry name" value="Spp2/MOS2_G-patch"/>
</dbReference>
<sequence length="297" mass="32796">MTEETKKISFGFSKLKKQSNLVKPVEVSKPQIDYVDSFDGVRDCIFRCDEPVKKELVIPLIGTKTAFEVIRAKLEANNADNQNNQDGTCSGKVETNESREGVQKDELIKNEANKEVSIDDLAAKEILNDLQNNVTNEKSKNTMVIKQPSNKTVDEKEIPIDYENIPVVDFGLAMLRGMGWTPQTGIGKEQKVVQVVTPKLRPKGLGLGADKVVLQQTAHDPDLTISIKGYVKFVNGSHKGSYGQVEAMDDNNGRVIVKLALGGSVSVSEMLLVPVTKKEYEKNSKVLSMYKIVAILN</sequence>
<dbReference type="InterPro" id="IPR000467">
    <property type="entry name" value="G_patch_dom"/>
</dbReference>
<evidence type="ECO:0000256" key="3">
    <source>
        <dbReference type="SAM" id="MobiDB-lite"/>
    </source>
</evidence>
<keyword evidence="2" id="KW-0539">Nucleus</keyword>
<evidence type="ECO:0000313" key="5">
    <source>
        <dbReference type="EMBL" id="KAL0271976.1"/>
    </source>
</evidence>
<feature type="region of interest" description="Disordered" evidence="3">
    <location>
        <begin position="79"/>
        <end position="101"/>
    </location>
</feature>
<dbReference type="InterPro" id="IPR045166">
    <property type="entry name" value="Spp2-like"/>
</dbReference>